<dbReference type="Pfam" id="PF02771">
    <property type="entry name" value="Acyl-CoA_dh_N"/>
    <property type="match status" value="1"/>
</dbReference>
<dbReference type="InterPro" id="IPR013786">
    <property type="entry name" value="AcylCoA_DH/ox_N"/>
</dbReference>
<evidence type="ECO:0000259" key="6">
    <source>
        <dbReference type="Pfam" id="PF00441"/>
    </source>
</evidence>
<feature type="domain" description="Acyl-CoA dehydrogenase/oxidase C-terminal" evidence="6">
    <location>
        <begin position="284"/>
        <end position="394"/>
    </location>
</feature>
<dbReference type="Gene3D" id="2.40.110.10">
    <property type="entry name" value="Butyryl-CoA Dehydrogenase, subunit A, domain 2"/>
    <property type="match status" value="1"/>
</dbReference>
<keyword evidence="5" id="KW-0560">Oxidoreductase</keyword>
<evidence type="ECO:0000256" key="5">
    <source>
        <dbReference type="ARBA" id="ARBA00023002"/>
    </source>
</evidence>
<dbReference type="Gene3D" id="1.20.140.10">
    <property type="entry name" value="Butyryl-CoA Dehydrogenase, subunit A, domain 3"/>
    <property type="match status" value="1"/>
</dbReference>
<dbReference type="PANTHER" id="PTHR43292">
    <property type="entry name" value="ACYL-COA DEHYDROGENASE"/>
    <property type="match status" value="1"/>
</dbReference>
<dbReference type="InterPro" id="IPR006091">
    <property type="entry name" value="Acyl-CoA_Oxase/DH_mid-dom"/>
</dbReference>
<dbReference type="InterPro" id="IPR009075">
    <property type="entry name" value="AcylCo_DH/oxidase_C"/>
</dbReference>
<evidence type="ECO:0000313" key="9">
    <source>
        <dbReference type="EMBL" id="CAB4367265.1"/>
    </source>
</evidence>
<reference evidence="9" key="1">
    <citation type="submission" date="2020-05" db="EMBL/GenBank/DDBJ databases">
        <authorList>
            <person name="Chiriac C."/>
            <person name="Salcher M."/>
            <person name="Ghai R."/>
            <person name="Kavagutti S V."/>
        </authorList>
    </citation>
    <scope>NUCLEOTIDE SEQUENCE</scope>
</reference>
<dbReference type="Gene3D" id="1.10.540.10">
    <property type="entry name" value="Acyl-CoA dehydrogenase/oxidase, N-terminal domain"/>
    <property type="match status" value="1"/>
</dbReference>
<dbReference type="InterPro" id="IPR037069">
    <property type="entry name" value="AcylCoA_DH/ox_N_sf"/>
</dbReference>
<dbReference type="EMBL" id="CAETWZ010000002">
    <property type="protein sequence ID" value="CAB4367265.1"/>
    <property type="molecule type" value="Genomic_DNA"/>
</dbReference>
<protein>
    <submittedName>
        <fullName evidence="9">Unannotated protein</fullName>
    </submittedName>
</protein>
<dbReference type="AlphaFoldDB" id="A0A6J6AEF7"/>
<evidence type="ECO:0000256" key="4">
    <source>
        <dbReference type="ARBA" id="ARBA00022827"/>
    </source>
</evidence>
<dbReference type="InterPro" id="IPR046373">
    <property type="entry name" value="Acyl-CoA_Oxase/DH_mid-dom_sf"/>
</dbReference>
<evidence type="ECO:0000313" key="10">
    <source>
        <dbReference type="EMBL" id="CAB4763198.1"/>
    </source>
</evidence>
<evidence type="ECO:0000259" key="8">
    <source>
        <dbReference type="Pfam" id="PF02771"/>
    </source>
</evidence>
<dbReference type="Pfam" id="PF00441">
    <property type="entry name" value="Acyl-CoA_dh_1"/>
    <property type="match status" value="1"/>
</dbReference>
<feature type="domain" description="Acyl-CoA dehydrogenase/oxidase N-terminal" evidence="8">
    <location>
        <begin position="27"/>
        <end position="107"/>
    </location>
</feature>
<evidence type="ECO:0000259" key="7">
    <source>
        <dbReference type="Pfam" id="PF02770"/>
    </source>
</evidence>
<dbReference type="GO" id="GO:0050660">
    <property type="term" value="F:flavin adenine dinucleotide binding"/>
    <property type="evidence" value="ECO:0007669"/>
    <property type="project" value="InterPro"/>
</dbReference>
<feature type="domain" description="Acyl-CoA oxidase/dehydrogenase middle" evidence="7">
    <location>
        <begin position="111"/>
        <end position="200"/>
    </location>
</feature>
<evidence type="ECO:0000256" key="3">
    <source>
        <dbReference type="ARBA" id="ARBA00022630"/>
    </source>
</evidence>
<dbReference type="InterPro" id="IPR036250">
    <property type="entry name" value="AcylCo_DH-like_C"/>
</dbReference>
<dbReference type="SUPFAM" id="SSF56645">
    <property type="entry name" value="Acyl-CoA dehydrogenase NM domain-like"/>
    <property type="match status" value="1"/>
</dbReference>
<dbReference type="FunFam" id="2.40.110.10:FF:000011">
    <property type="entry name" value="Acyl-CoA dehydrogenase FadE34"/>
    <property type="match status" value="1"/>
</dbReference>
<dbReference type="InterPro" id="IPR052161">
    <property type="entry name" value="Mycobact_Acyl-CoA_DH"/>
</dbReference>
<dbReference type="InterPro" id="IPR009100">
    <property type="entry name" value="AcylCoA_DH/oxidase_NM_dom_sf"/>
</dbReference>
<comment type="similarity">
    <text evidence="2">Belongs to the acyl-CoA dehydrogenase family.</text>
</comment>
<dbReference type="GO" id="GO:0005886">
    <property type="term" value="C:plasma membrane"/>
    <property type="evidence" value="ECO:0007669"/>
    <property type="project" value="TreeGrafter"/>
</dbReference>
<evidence type="ECO:0000256" key="1">
    <source>
        <dbReference type="ARBA" id="ARBA00001974"/>
    </source>
</evidence>
<dbReference type="Pfam" id="PF02770">
    <property type="entry name" value="Acyl-CoA_dh_M"/>
    <property type="match status" value="1"/>
</dbReference>
<evidence type="ECO:0000256" key="2">
    <source>
        <dbReference type="ARBA" id="ARBA00009347"/>
    </source>
</evidence>
<gene>
    <name evidence="10" type="ORF">UFOPK2870_00807</name>
    <name evidence="9" type="ORF">UFOPK4179_00045</name>
</gene>
<proteinExistence type="inferred from homology"/>
<comment type="cofactor">
    <cofactor evidence="1">
        <name>FAD</name>
        <dbReference type="ChEBI" id="CHEBI:57692"/>
    </cofactor>
</comment>
<dbReference type="EMBL" id="CAEZZL010000057">
    <property type="protein sequence ID" value="CAB4763198.1"/>
    <property type="molecule type" value="Genomic_DNA"/>
</dbReference>
<dbReference type="SUPFAM" id="SSF47203">
    <property type="entry name" value="Acyl-CoA dehydrogenase C-terminal domain-like"/>
    <property type="match status" value="1"/>
</dbReference>
<keyword evidence="4" id="KW-0274">FAD</keyword>
<sequence>MTTVPTPEAVHEQCTRWLVENWNPELSLREWRERLVDSGWAVPHWPTEWMGKGLPAWSERTVSLALNAVGAPGLPTGVGMSLAAPTILEHGSPDMKLRFLRPTLTGEYSWCQLFSEPGAGSDLAGLSSKAVLDGDEWIINGQKVWNTSAHHADYGILLARTDSSVSKHHGITYFVLPMKQEGVLVRPLAQMNYHSSFNEVFMTDARIPKDFVVGDMNAGWTVALATLAHERRFGNIVSRPKVNTGGRAVQEAIIEYTEYMETYKWYPQRAGRVDLLIPQLTENNLKSDAVLRQEVARILAMQKVSGWTADRARAARELGKPPGAEGSVGKLAMSSIARLASLAHGHIAGAEGMLMGPDSPAAGMVAEVLVSVPGQSIAGGTDEIQHNILGERVLGLPREPQ</sequence>
<keyword evidence="3" id="KW-0285">Flavoprotein</keyword>
<dbReference type="PANTHER" id="PTHR43292:SF4">
    <property type="entry name" value="ACYL-COA DEHYDROGENASE FADE34"/>
    <property type="match status" value="1"/>
</dbReference>
<organism evidence="9">
    <name type="scientific">freshwater metagenome</name>
    <dbReference type="NCBI Taxonomy" id="449393"/>
    <lineage>
        <taxon>unclassified sequences</taxon>
        <taxon>metagenomes</taxon>
        <taxon>ecological metagenomes</taxon>
    </lineage>
</organism>
<dbReference type="GO" id="GO:0016627">
    <property type="term" value="F:oxidoreductase activity, acting on the CH-CH group of donors"/>
    <property type="evidence" value="ECO:0007669"/>
    <property type="project" value="InterPro"/>
</dbReference>
<name>A0A6J6AEF7_9ZZZZ</name>
<accession>A0A6J6AEF7</accession>